<evidence type="ECO:0000313" key="5">
    <source>
        <dbReference type="Proteomes" id="UP000243579"/>
    </source>
</evidence>
<feature type="transmembrane region" description="Helical" evidence="3">
    <location>
        <begin position="705"/>
        <end position="724"/>
    </location>
</feature>
<feature type="compositionally biased region" description="Basic and acidic residues" evidence="2">
    <location>
        <begin position="27"/>
        <end position="44"/>
    </location>
</feature>
<dbReference type="GO" id="GO:0016020">
    <property type="term" value="C:membrane"/>
    <property type="evidence" value="ECO:0007669"/>
    <property type="project" value="TreeGrafter"/>
</dbReference>
<feature type="transmembrane region" description="Helical" evidence="3">
    <location>
        <begin position="525"/>
        <end position="546"/>
    </location>
</feature>
<feature type="transmembrane region" description="Helical" evidence="3">
    <location>
        <begin position="558"/>
        <end position="578"/>
    </location>
</feature>
<dbReference type="OrthoDB" id="300580at2759"/>
<keyword evidence="3" id="KW-0812">Transmembrane</keyword>
<evidence type="ECO:0000256" key="1">
    <source>
        <dbReference type="SAM" id="Coils"/>
    </source>
</evidence>
<keyword evidence="3" id="KW-1133">Transmembrane helix</keyword>
<dbReference type="EMBL" id="JNBR01001522">
    <property type="protein sequence ID" value="OQR86245.1"/>
    <property type="molecule type" value="Genomic_DNA"/>
</dbReference>
<feature type="transmembrane region" description="Helical" evidence="3">
    <location>
        <begin position="497"/>
        <end position="518"/>
    </location>
</feature>
<comment type="caution">
    <text evidence="4">The sequence shown here is derived from an EMBL/GenBank/DDBJ whole genome shotgun (WGS) entry which is preliminary data.</text>
</comment>
<evidence type="ECO:0000256" key="3">
    <source>
        <dbReference type="SAM" id="Phobius"/>
    </source>
</evidence>
<evidence type="ECO:0000256" key="2">
    <source>
        <dbReference type="SAM" id="MobiDB-lite"/>
    </source>
</evidence>
<feature type="region of interest" description="Disordered" evidence="2">
    <location>
        <begin position="27"/>
        <end position="58"/>
    </location>
</feature>
<accession>A0A1V9YKJ4</accession>
<feature type="region of interest" description="Disordered" evidence="2">
    <location>
        <begin position="791"/>
        <end position="820"/>
    </location>
</feature>
<dbReference type="PANTHER" id="PTHR13146">
    <property type="match status" value="1"/>
</dbReference>
<protein>
    <submittedName>
        <fullName evidence="4">Drug/Metabolite Transporter (DMT) Superfamily</fullName>
    </submittedName>
</protein>
<evidence type="ECO:0000313" key="4">
    <source>
        <dbReference type="EMBL" id="OQR86245.1"/>
    </source>
</evidence>
<reference evidence="4 5" key="1">
    <citation type="journal article" date="2014" name="Genome Biol. Evol.">
        <title>The secreted proteins of Achlya hypogyna and Thraustotheca clavata identify the ancestral oomycete secretome and reveal gene acquisitions by horizontal gene transfer.</title>
        <authorList>
            <person name="Misner I."/>
            <person name="Blouin N."/>
            <person name="Leonard G."/>
            <person name="Richards T.A."/>
            <person name="Lane C.E."/>
        </authorList>
    </citation>
    <scope>NUCLEOTIDE SEQUENCE [LARGE SCALE GENOMIC DNA]</scope>
    <source>
        <strain evidence="4 5">ATCC 48635</strain>
    </source>
</reference>
<keyword evidence="3" id="KW-0472">Membrane</keyword>
<proteinExistence type="predicted"/>
<gene>
    <name evidence="4" type="ORF">ACHHYP_10792</name>
</gene>
<keyword evidence="5" id="KW-1185">Reference proteome</keyword>
<name>A0A1V9YKJ4_ACHHY</name>
<organism evidence="4 5">
    <name type="scientific">Achlya hypogyna</name>
    <name type="common">Oomycete</name>
    <name type="synonym">Protoachlya hypogyna</name>
    <dbReference type="NCBI Taxonomy" id="1202772"/>
    <lineage>
        <taxon>Eukaryota</taxon>
        <taxon>Sar</taxon>
        <taxon>Stramenopiles</taxon>
        <taxon>Oomycota</taxon>
        <taxon>Saprolegniomycetes</taxon>
        <taxon>Saprolegniales</taxon>
        <taxon>Achlyaceae</taxon>
        <taxon>Achlya</taxon>
    </lineage>
</organism>
<keyword evidence="1" id="KW-0175">Coiled coil</keyword>
<feature type="coiled-coil region" evidence="1">
    <location>
        <begin position="113"/>
        <end position="170"/>
    </location>
</feature>
<dbReference type="PANTHER" id="PTHR13146:SF3">
    <property type="entry name" value="EAMA DOMAIN-CONTAINING PROTEIN"/>
    <property type="match status" value="1"/>
</dbReference>
<dbReference type="Proteomes" id="UP000243579">
    <property type="component" value="Unassembled WGS sequence"/>
</dbReference>
<feature type="transmembrane region" description="Helical" evidence="3">
    <location>
        <begin position="470"/>
        <end position="491"/>
    </location>
</feature>
<sequence>MAGMPGPDQVQCTRECPHKATIRELKRSLQDAKNQRLRSDTELRRWHHSSPIDGTKPADAVLNEVEPDSTGVIHCLSSHRAELRAVTNGGAAHALNRTIARLETLQVSVLASQRALRDRIAELEADLLALEVQVEGQPSRKDFQLRELQLEQLVKENARLQRQVRANETAPLPVTLASEDTQRKMRRDKILHALHVQTTTTDDEAKGELVLSDGKRTVPLTHNLLRQKVGLICSDLVVELADCLDTQRVADLPRRVVHLAQTAATVPRLLAFVESVRTQLAKGQQGETEYGVMNLDRLEASVVRVTRDYRAMRLTVEPPGRAIHTYLVQVLQALNVTELPEMAPMIVEMRSKIAAQREFTDDLRRLLGLAPSAMPDDIVEVLKGQGVVVFTLGLITGTGTTLMSKIMYNIDAVGSDGLVKKFEKPIFQTWLMFAAMIFALPIQYVYHWHLERQWHENGGKINGFKRPQRVPIKTYFILALPAAFDLIATYLANLGLLYVTVSVFQLMKCTVIIFVLVLKDHLRGYMWIGIGLNTAAAIMVGFTSFQDTDDQLNSSNNPGLGILMIILSCFVQSAQYVFEEKLMGDGIDTAPPLVVVGMEGFWGLLFTSVIVYPIAYFIPGNDMGSYERFDDALVMLGNSPAAQIAAGIFVFVILGYNVFAVFVTFLLNSIWHAILDNFRPITVWGTDLLLFYVFTPQTFGEAWTLWSWLELGGMLTLLVGTAVYNGTIQLPGHYYDEPVEEVGATSIRTPLSMTSSALTRSPMISKNAMKAADIARRTPDPVDRERVRKEYMTEFHRSSDGTSASRRIDPAGHTYGSMDT</sequence>
<feature type="transmembrane region" description="Helical" evidence="3">
    <location>
        <begin position="644"/>
        <end position="669"/>
    </location>
</feature>
<feature type="transmembrane region" description="Helical" evidence="3">
    <location>
        <begin position="681"/>
        <end position="699"/>
    </location>
</feature>
<dbReference type="AlphaFoldDB" id="A0A1V9YKJ4"/>
<feature type="transmembrane region" description="Helical" evidence="3">
    <location>
        <begin position="430"/>
        <end position="449"/>
    </location>
</feature>
<feature type="transmembrane region" description="Helical" evidence="3">
    <location>
        <begin position="590"/>
        <end position="618"/>
    </location>
</feature>